<evidence type="ECO:0000313" key="1">
    <source>
        <dbReference type="EMBL" id="RFA07657.1"/>
    </source>
</evidence>
<name>A0A3E0VFL7_9MICO</name>
<organism evidence="1 2">
    <name type="scientific">Subtercola boreus</name>
    <dbReference type="NCBI Taxonomy" id="120213"/>
    <lineage>
        <taxon>Bacteria</taxon>
        <taxon>Bacillati</taxon>
        <taxon>Actinomycetota</taxon>
        <taxon>Actinomycetes</taxon>
        <taxon>Micrococcales</taxon>
        <taxon>Microbacteriaceae</taxon>
        <taxon>Subtercola</taxon>
    </lineage>
</organism>
<dbReference type="Proteomes" id="UP000256709">
    <property type="component" value="Unassembled WGS sequence"/>
</dbReference>
<evidence type="ECO:0000313" key="2">
    <source>
        <dbReference type="Proteomes" id="UP000256709"/>
    </source>
</evidence>
<sequence>MTLRKYLVAWDYGIGAIWRAVYAESAESILTLYPELDVIDEEALPSGMSEAQYLEWRDRRPDLAETLGEEPKYLLSNILEQREIDSASVGQDRPVFTVGYAKNSSSKWTWLRANTEVQIRTLFPDLMIRHGRDDEWFAEQKALGAFDTGLHDIDDPNDDFLIEVQRLRR</sequence>
<protein>
    <submittedName>
        <fullName evidence="1">Uncharacterized protein</fullName>
    </submittedName>
</protein>
<reference evidence="1 2" key="1">
    <citation type="submission" date="2017-04" db="EMBL/GenBank/DDBJ databases">
        <title>Comparative genome analysis of Subtercola boreus.</title>
        <authorList>
            <person name="Cho Y.-J."/>
            <person name="Cho A."/>
            <person name="Kim O.-S."/>
            <person name="Lee J.-I."/>
        </authorList>
    </citation>
    <scope>NUCLEOTIDE SEQUENCE [LARGE SCALE GENOMIC DNA]</scope>
    <source>
        <strain evidence="1 2">P27444</strain>
    </source>
</reference>
<dbReference type="RefSeq" id="WP_116284194.1">
    <property type="nucleotide sequence ID" value="NZ_NBXA01000026.1"/>
</dbReference>
<dbReference type="EMBL" id="NBXA01000026">
    <property type="protein sequence ID" value="RFA07657.1"/>
    <property type="molecule type" value="Genomic_DNA"/>
</dbReference>
<proteinExistence type="predicted"/>
<gene>
    <name evidence="1" type="ORF">B7R21_15925</name>
</gene>
<comment type="caution">
    <text evidence="1">The sequence shown here is derived from an EMBL/GenBank/DDBJ whole genome shotgun (WGS) entry which is preliminary data.</text>
</comment>
<dbReference type="AlphaFoldDB" id="A0A3E0VFL7"/>
<accession>A0A3E0VFL7</accession>